<evidence type="ECO:0000259" key="14">
    <source>
        <dbReference type="Pfam" id="PF00925"/>
    </source>
</evidence>
<dbReference type="InterPro" id="IPR032677">
    <property type="entry name" value="GTP_cyclohydro_II"/>
</dbReference>
<dbReference type="UniPathway" id="UPA00275">
    <property type="reaction ID" value="UER00399"/>
</dbReference>
<reference evidence="15 16" key="1">
    <citation type="journal article" date="2016" name="Nat. Commun.">
        <title>Thousands of microbial genomes shed light on interconnected biogeochemical processes in an aquifer system.</title>
        <authorList>
            <person name="Anantharaman K."/>
            <person name="Brown C.T."/>
            <person name="Hug L.A."/>
            <person name="Sharon I."/>
            <person name="Castelle C.J."/>
            <person name="Probst A.J."/>
            <person name="Thomas B.C."/>
            <person name="Singh A."/>
            <person name="Wilkins M.J."/>
            <person name="Karaoz U."/>
            <person name="Brodie E.L."/>
            <person name="Williams K.H."/>
            <person name="Hubbard S.S."/>
            <person name="Banfield J.F."/>
        </authorList>
    </citation>
    <scope>NUCLEOTIDE SEQUENCE [LARGE SCALE GENOMIC DNA]</scope>
</reference>
<sequence>MTRFARIPEAIADIKKGKLLILLDDPARENEADLYVPTDTMTPAHIKTMISFGGGLICTAITKAQAHRLSLPLMVAPSENKEKTGVSFTVSVNARRGITTGVSAFDRAKTINILADSKSRPRDLVRPGHMFGLVGKPGGVLERNGHTEAAIDLARLAGFSPSGVISEMVGTNGKMAGRNEIAKLSKKLNIKMVLVRDLVTYLKQNPLPSATETPDVARSAEAELPTAYGTFRITVYESALDRREHVALVFGKPKEPATVRIHSQCITGDTFFSKRCDCGEQLRQSMKRIRKIGSGVILYLSQEGRDIGLTNKIRAYALQARGYDTVEANHALGLPTDARDYKIAADMLKDLHIQEICLLTNNPDKEKQLISQGIRIVKRVPLESAPNVHSARYLRTKKQKMGHRLKRI</sequence>
<evidence type="ECO:0000256" key="9">
    <source>
        <dbReference type="ARBA" id="ARBA00022801"/>
    </source>
</evidence>
<evidence type="ECO:0000256" key="5">
    <source>
        <dbReference type="ARBA" id="ARBA00005520"/>
    </source>
</evidence>
<keyword evidence="10 13" id="KW-0862">Zinc</keyword>
<keyword evidence="7 13" id="KW-0479">Metal-binding</keyword>
<dbReference type="GO" id="GO:0003935">
    <property type="term" value="F:GTP cyclohydrolase II activity"/>
    <property type="evidence" value="ECO:0007669"/>
    <property type="project" value="UniProtKB-UniRule"/>
</dbReference>
<dbReference type="PANTHER" id="PTHR21327:SF18">
    <property type="entry name" value="3,4-DIHYDROXY-2-BUTANONE 4-PHOSPHATE SYNTHASE"/>
    <property type="match status" value="1"/>
</dbReference>
<keyword evidence="9 13" id="KW-0378">Hydrolase</keyword>
<dbReference type="InterPro" id="IPR000422">
    <property type="entry name" value="DHBP_synthase_RibB"/>
</dbReference>
<dbReference type="Pfam" id="PF00926">
    <property type="entry name" value="DHBP_synthase"/>
    <property type="match status" value="1"/>
</dbReference>
<comment type="caution">
    <text evidence="15">The sequence shown here is derived from an EMBL/GenBank/DDBJ whole genome shotgun (WGS) entry which is preliminary data.</text>
</comment>
<comment type="similarity">
    <text evidence="5">In the N-terminal section; belongs to the DHBP synthase family.</text>
</comment>
<feature type="binding site" evidence="13">
    <location>
        <position position="365"/>
    </location>
    <ligand>
        <name>GTP</name>
        <dbReference type="ChEBI" id="CHEBI:37565"/>
    </ligand>
</feature>
<evidence type="ECO:0000256" key="12">
    <source>
        <dbReference type="ARBA" id="ARBA00049295"/>
    </source>
</evidence>
<dbReference type="PANTHER" id="PTHR21327">
    <property type="entry name" value="GTP CYCLOHYDROLASE II-RELATED"/>
    <property type="match status" value="1"/>
</dbReference>
<evidence type="ECO:0000256" key="13">
    <source>
        <dbReference type="HAMAP-Rule" id="MF_00179"/>
    </source>
</evidence>
<accession>A0A1F6C2E3</accession>
<dbReference type="EC" id="3.5.4.25" evidence="13"/>
<feature type="active site" description="Nucleophile" evidence="13">
    <location>
        <position position="339"/>
    </location>
</feature>
<evidence type="ECO:0000256" key="10">
    <source>
        <dbReference type="ARBA" id="ARBA00022833"/>
    </source>
</evidence>
<evidence type="ECO:0000256" key="1">
    <source>
        <dbReference type="ARBA" id="ARBA00000141"/>
    </source>
</evidence>
<feature type="domain" description="GTP cyclohydrolase II" evidence="14">
    <location>
        <begin position="218"/>
        <end position="381"/>
    </location>
</feature>
<proteinExistence type="inferred from homology"/>
<dbReference type="InterPro" id="IPR036144">
    <property type="entry name" value="RibA-like_sf"/>
</dbReference>
<dbReference type="SUPFAM" id="SSF142695">
    <property type="entry name" value="RibA-like"/>
    <property type="match status" value="1"/>
</dbReference>
<organism evidence="15 16">
    <name type="scientific">Candidatus Kaiserbacteria bacterium RIFCSPHIGHO2_01_FULL_48_10</name>
    <dbReference type="NCBI Taxonomy" id="1798476"/>
    <lineage>
        <taxon>Bacteria</taxon>
        <taxon>Candidatus Kaiseribacteriota</taxon>
    </lineage>
</organism>
<dbReference type="HAMAP" id="MF_00179">
    <property type="entry name" value="RibA"/>
    <property type="match status" value="1"/>
</dbReference>
<evidence type="ECO:0000313" key="15">
    <source>
        <dbReference type="EMBL" id="OGG43366.1"/>
    </source>
</evidence>
<evidence type="ECO:0000256" key="8">
    <source>
        <dbReference type="ARBA" id="ARBA00022741"/>
    </source>
</evidence>
<dbReference type="NCBIfam" id="TIGR00506">
    <property type="entry name" value="ribB"/>
    <property type="match status" value="1"/>
</dbReference>
<evidence type="ECO:0000256" key="7">
    <source>
        <dbReference type="ARBA" id="ARBA00022723"/>
    </source>
</evidence>
<dbReference type="NCBIfam" id="TIGR00505">
    <property type="entry name" value="ribA"/>
    <property type="match status" value="1"/>
</dbReference>
<feature type="binding site" evidence="13">
    <location>
        <position position="325"/>
    </location>
    <ligand>
        <name>GTP</name>
        <dbReference type="ChEBI" id="CHEBI:37565"/>
    </ligand>
</feature>
<dbReference type="Gene3D" id="3.90.870.10">
    <property type="entry name" value="DHBP synthase"/>
    <property type="match status" value="1"/>
</dbReference>
<protein>
    <recommendedName>
        <fullName evidence="13">GTP cyclohydrolase-2</fullName>
        <ecNumber evidence="13">3.5.4.25</ecNumber>
    </recommendedName>
    <alternativeName>
        <fullName evidence="13">GTP cyclohydrolase II</fullName>
    </alternativeName>
</protein>
<dbReference type="GO" id="GO:0009231">
    <property type="term" value="P:riboflavin biosynthetic process"/>
    <property type="evidence" value="ECO:0007669"/>
    <property type="project" value="UniProtKB-UniRule"/>
</dbReference>
<evidence type="ECO:0000256" key="6">
    <source>
        <dbReference type="ARBA" id="ARBA00022619"/>
    </source>
</evidence>
<feature type="binding site" evidence="13">
    <location>
        <position position="278"/>
    </location>
    <ligand>
        <name>Zn(2+)</name>
        <dbReference type="ChEBI" id="CHEBI:29105"/>
        <note>catalytic</note>
    </ligand>
</feature>
<dbReference type="GO" id="GO:0005525">
    <property type="term" value="F:GTP binding"/>
    <property type="evidence" value="ECO:0007669"/>
    <property type="project" value="UniProtKB-KW"/>
</dbReference>
<keyword evidence="11 13" id="KW-0342">GTP-binding</keyword>
<name>A0A1F6C2E3_9BACT</name>
<dbReference type="InterPro" id="IPR000926">
    <property type="entry name" value="RibA"/>
</dbReference>
<keyword evidence="6 13" id="KW-0686">Riboflavin biosynthesis</keyword>
<comment type="cofactor">
    <cofactor evidence="13">
        <name>Zn(2+)</name>
        <dbReference type="ChEBI" id="CHEBI:29105"/>
    </cofactor>
    <text evidence="13">Binds 1 zinc ion per subunit.</text>
</comment>
<comment type="pathway">
    <text evidence="3 13">Cofactor biosynthesis; riboflavin biosynthesis; 5-amino-6-(D-ribitylamino)uracil from GTP: step 1/4.</text>
</comment>
<dbReference type="SUPFAM" id="SSF55821">
    <property type="entry name" value="YrdC/RibB"/>
    <property type="match status" value="1"/>
</dbReference>
<comment type="catalytic activity">
    <reaction evidence="12 13">
        <text>GTP + 4 H2O = 2,5-diamino-6-hydroxy-4-(5-phosphoribosylamino)-pyrimidine + formate + 2 phosphate + 3 H(+)</text>
        <dbReference type="Rhea" id="RHEA:23704"/>
        <dbReference type="ChEBI" id="CHEBI:15377"/>
        <dbReference type="ChEBI" id="CHEBI:15378"/>
        <dbReference type="ChEBI" id="CHEBI:15740"/>
        <dbReference type="ChEBI" id="CHEBI:37565"/>
        <dbReference type="ChEBI" id="CHEBI:43474"/>
        <dbReference type="ChEBI" id="CHEBI:58614"/>
        <dbReference type="EC" id="3.5.4.25"/>
    </reaction>
</comment>
<dbReference type="GO" id="GO:0005829">
    <property type="term" value="C:cytosol"/>
    <property type="evidence" value="ECO:0007669"/>
    <property type="project" value="TreeGrafter"/>
</dbReference>
<feature type="binding site" evidence="13">
    <location>
        <begin position="303"/>
        <end position="305"/>
    </location>
    <ligand>
        <name>GTP</name>
        <dbReference type="ChEBI" id="CHEBI:37565"/>
    </ligand>
</feature>
<dbReference type="Proteomes" id="UP000178249">
    <property type="component" value="Unassembled WGS sequence"/>
</dbReference>
<dbReference type="GO" id="GO:0008270">
    <property type="term" value="F:zinc ion binding"/>
    <property type="evidence" value="ECO:0007669"/>
    <property type="project" value="UniProtKB-UniRule"/>
</dbReference>
<dbReference type="PIRSF" id="PIRSF001259">
    <property type="entry name" value="RibA"/>
    <property type="match status" value="1"/>
</dbReference>
<feature type="binding site" evidence="13">
    <location>
        <position position="360"/>
    </location>
    <ligand>
        <name>GTP</name>
        <dbReference type="ChEBI" id="CHEBI:37565"/>
    </ligand>
</feature>
<gene>
    <name evidence="13" type="primary">ribA</name>
    <name evidence="15" type="ORF">A2841_02650</name>
</gene>
<evidence type="ECO:0000256" key="4">
    <source>
        <dbReference type="ARBA" id="ARBA00004904"/>
    </source>
</evidence>
<evidence type="ECO:0000256" key="2">
    <source>
        <dbReference type="ARBA" id="ARBA00002284"/>
    </source>
</evidence>
<dbReference type="InterPro" id="IPR017945">
    <property type="entry name" value="DHBP_synth_RibB-like_a/b_dom"/>
</dbReference>
<dbReference type="FunFam" id="3.40.50.10990:FF:000002">
    <property type="entry name" value="GTP cyclohydrolase-2"/>
    <property type="match status" value="1"/>
</dbReference>
<evidence type="ECO:0000256" key="3">
    <source>
        <dbReference type="ARBA" id="ARBA00004853"/>
    </source>
</evidence>
<feature type="active site" description="Proton acceptor" evidence="13">
    <location>
        <position position="337"/>
    </location>
</feature>
<keyword evidence="8 13" id="KW-0547">Nucleotide-binding</keyword>
<comment type="pathway">
    <text evidence="4">Cofactor biosynthesis; riboflavin biosynthesis; 2-hydroxy-3-oxobutyl phosphate from D-ribulose 5-phosphate: step 1/1.</text>
</comment>
<dbReference type="Gene3D" id="3.40.50.10990">
    <property type="entry name" value="GTP cyclohydrolase II"/>
    <property type="match status" value="1"/>
</dbReference>
<dbReference type="EMBL" id="MFKP01000043">
    <property type="protein sequence ID" value="OGG43366.1"/>
    <property type="molecule type" value="Genomic_DNA"/>
</dbReference>
<feature type="binding site" evidence="13">
    <location>
        <position position="276"/>
    </location>
    <ligand>
        <name>Zn(2+)</name>
        <dbReference type="ChEBI" id="CHEBI:29105"/>
        <note>catalytic</note>
    </ligand>
</feature>
<evidence type="ECO:0000256" key="11">
    <source>
        <dbReference type="ARBA" id="ARBA00023134"/>
    </source>
</evidence>
<dbReference type="Pfam" id="PF00925">
    <property type="entry name" value="GTP_cyclohydro2"/>
    <property type="match status" value="1"/>
</dbReference>
<dbReference type="NCBIfam" id="NF001591">
    <property type="entry name" value="PRK00393.1"/>
    <property type="match status" value="1"/>
</dbReference>
<comment type="function">
    <text evidence="13">Catalyzes the conversion of GTP to 2,5-diamino-6-ribosylamino-4(3H)-pyrimidinone 5'-phosphate (DARP), formate and pyrophosphate.</text>
</comment>
<dbReference type="CDD" id="cd00641">
    <property type="entry name" value="GTP_cyclohydro2"/>
    <property type="match status" value="1"/>
</dbReference>
<feature type="binding site" evidence="13">
    <location>
        <position position="281"/>
    </location>
    <ligand>
        <name>GTP</name>
        <dbReference type="ChEBI" id="CHEBI:37565"/>
    </ligand>
</feature>
<comment type="similarity">
    <text evidence="13">Belongs to the GTP cyclohydrolase II family.</text>
</comment>
<comment type="catalytic activity">
    <reaction evidence="1">
        <text>D-ribulose 5-phosphate = (2S)-2-hydroxy-3-oxobutyl phosphate + formate + H(+)</text>
        <dbReference type="Rhea" id="RHEA:18457"/>
        <dbReference type="ChEBI" id="CHEBI:15378"/>
        <dbReference type="ChEBI" id="CHEBI:15740"/>
        <dbReference type="ChEBI" id="CHEBI:58121"/>
        <dbReference type="ChEBI" id="CHEBI:58830"/>
        <dbReference type="EC" id="4.1.99.12"/>
    </reaction>
</comment>
<evidence type="ECO:0000313" key="16">
    <source>
        <dbReference type="Proteomes" id="UP000178249"/>
    </source>
</evidence>
<comment type="function">
    <text evidence="2">Catalyzes the conversion of D-ribulose 5-phosphate to formate and 3,4-dihydroxy-2-butanone 4-phosphate.</text>
</comment>
<dbReference type="AlphaFoldDB" id="A0A1F6C2E3"/>
<dbReference type="GO" id="GO:0008686">
    <property type="term" value="F:3,4-dihydroxy-2-butanone-4-phosphate synthase activity"/>
    <property type="evidence" value="ECO:0007669"/>
    <property type="project" value="UniProtKB-EC"/>
</dbReference>
<feature type="binding site" evidence="13">
    <location>
        <position position="265"/>
    </location>
    <ligand>
        <name>Zn(2+)</name>
        <dbReference type="ChEBI" id="CHEBI:29105"/>
        <note>catalytic</note>
    </ligand>
</feature>
<feature type="binding site" evidence="13">
    <location>
        <begin position="260"/>
        <end position="264"/>
    </location>
    <ligand>
        <name>GTP</name>
        <dbReference type="ChEBI" id="CHEBI:37565"/>
    </ligand>
</feature>